<dbReference type="PANTHER" id="PTHR10655:SF68">
    <property type="entry name" value="PALMITOYL-PROTEIN HYDROLASE"/>
    <property type="match status" value="1"/>
</dbReference>
<organism evidence="4 5">
    <name type="scientific">Necator americanus</name>
    <name type="common">Human hookworm</name>
    <dbReference type="NCBI Taxonomy" id="51031"/>
    <lineage>
        <taxon>Eukaryota</taxon>
        <taxon>Metazoa</taxon>
        <taxon>Ecdysozoa</taxon>
        <taxon>Nematoda</taxon>
        <taxon>Chromadorea</taxon>
        <taxon>Rhabditida</taxon>
        <taxon>Rhabditina</taxon>
        <taxon>Rhabditomorpha</taxon>
        <taxon>Strongyloidea</taxon>
        <taxon>Ancylostomatidae</taxon>
        <taxon>Bunostominae</taxon>
        <taxon>Necator</taxon>
    </lineage>
</organism>
<dbReference type="SUPFAM" id="SSF53474">
    <property type="entry name" value="alpha/beta-Hydrolases"/>
    <property type="match status" value="1"/>
</dbReference>
<comment type="caution">
    <text evidence="4">The sequence shown here is derived from an EMBL/GenBank/DDBJ whole genome shotgun (WGS) entry which is preliminary data.</text>
</comment>
<feature type="domain" description="Phospholipase/carboxylesterase/thioesterase" evidence="3">
    <location>
        <begin position="64"/>
        <end position="273"/>
    </location>
</feature>
<dbReference type="InterPro" id="IPR029058">
    <property type="entry name" value="AB_hydrolase_fold"/>
</dbReference>
<keyword evidence="5" id="KW-1185">Reference proteome</keyword>
<protein>
    <recommendedName>
        <fullName evidence="2">palmitoyl-protein hydrolase</fullName>
        <ecNumber evidence="2">3.1.2.22</ecNumber>
    </recommendedName>
</protein>
<name>A0ABR1BKG1_NECAM</name>
<dbReference type="EC" id="3.1.2.22" evidence="2"/>
<dbReference type="InterPro" id="IPR003140">
    <property type="entry name" value="PLipase/COase/thioEstase"/>
</dbReference>
<reference evidence="4 5" key="1">
    <citation type="submission" date="2023-08" db="EMBL/GenBank/DDBJ databases">
        <title>A Necator americanus chromosomal reference genome.</title>
        <authorList>
            <person name="Ilik V."/>
            <person name="Petrzelkova K.J."/>
            <person name="Pardy F."/>
            <person name="Fuh T."/>
            <person name="Niatou-Singa F.S."/>
            <person name="Gouil Q."/>
            <person name="Baker L."/>
            <person name="Ritchie M.E."/>
            <person name="Jex A.R."/>
            <person name="Gazzola D."/>
            <person name="Li H."/>
            <person name="Toshio Fujiwara R."/>
            <person name="Zhan B."/>
            <person name="Aroian R.V."/>
            <person name="Pafco B."/>
            <person name="Schwarz E.M."/>
        </authorList>
    </citation>
    <scope>NUCLEOTIDE SEQUENCE [LARGE SCALE GENOMIC DNA]</scope>
    <source>
        <strain evidence="4 5">Aroian</strain>
        <tissue evidence="4">Whole animal</tissue>
    </source>
</reference>
<evidence type="ECO:0000313" key="4">
    <source>
        <dbReference type="EMBL" id="KAK6726241.1"/>
    </source>
</evidence>
<dbReference type="PANTHER" id="PTHR10655">
    <property type="entry name" value="LYSOPHOSPHOLIPASE-RELATED"/>
    <property type="match status" value="1"/>
</dbReference>
<evidence type="ECO:0000256" key="2">
    <source>
        <dbReference type="ARBA" id="ARBA00012423"/>
    </source>
</evidence>
<dbReference type="InterPro" id="IPR050565">
    <property type="entry name" value="LYPA1-2/EST-like"/>
</dbReference>
<proteinExistence type="inferred from homology"/>
<comment type="similarity">
    <text evidence="1">Belongs to the AB hydrolase superfamily. AB hydrolase 2 family.</text>
</comment>
<evidence type="ECO:0000259" key="3">
    <source>
        <dbReference type="Pfam" id="PF02230"/>
    </source>
</evidence>
<evidence type="ECO:0000256" key="1">
    <source>
        <dbReference type="ARBA" id="ARBA00006499"/>
    </source>
</evidence>
<dbReference type="Gene3D" id="3.40.50.1820">
    <property type="entry name" value="alpha/beta hydrolase"/>
    <property type="match status" value="1"/>
</dbReference>
<accession>A0ABR1BKG1</accession>
<gene>
    <name evidence="4" type="primary">Necator_chrI.g639</name>
    <name evidence="4" type="ORF">RB195_004517</name>
</gene>
<sequence length="277" mass="30082">MIYTEAISSGCMWTSSVAPLSRLLLSGLSASFAIQPQTCTKVTPFTSVLATRLHSTAMSQAPPPVVINAKKNHTSTVIFLHGLGDQGDGWSDVFAHEIRHDNIKYICPSSASRPVTLNMGMRMPAWFDLYGLDASSREDDEGIAQATRLVHGMLDAEIANGIPAEKIILGGFSMGGALALYAGLTYHHKLGGIVGLSSFLIQRDKLPGNHRANLATPIFLGHGSNDFLVPLTFGQLTERMIKTFNPNVQLRVYNGMAHSSCAEELRDVKNFINERVN</sequence>
<dbReference type="Proteomes" id="UP001303046">
    <property type="component" value="Unassembled WGS sequence"/>
</dbReference>
<dbReference type="Pfam" id="PF02230">
    <property type="entry name" value="Abhydrolase_2"/>
    <property type="match status" value="1"/>
</dbReference>
<dbReference type="EMBL" id="JAVFWL010000001">
    <property type="protein sequence ID" value="KAK6726241.1"/>
    <property type="molecule type" value="Genomic_DNA"/>
</dbReference>
<evidence type="ECO:0000313" key="5">
    <source>
        <dbReference type="Proteomes" id="UP001303046"/>
    </source>
</evidence>